<dbReference type="AlphaFoldDB" id="A0A9K3JI73"/>
<dbReference type="Proteomes" id="UP000215914">
    <property type="component" value="Unassembled WGS sequence"/>
</dbReference>
<evidence type="ECO:0000313" key="2">
    <source>
        <dbReference type="Proteomes" id="UP000215914"/>
    </source>
</evidence>
<accession>A0A9K3JI73</accession>
<proteinExistence type="predicted"/>
<gene>
    <name evidence="1" type="ORF">HanXRQr2_Chr03g0117411</name>
</gene>
<reference evidence="1" key="1">
    <citation type="journal article" date="2017" name="Nature">
        <title>The sunflower genome provides insights into oil metabolism, flowering and Asterid evolution.</title>
        <authorList>
            <person name="Badouin H."/>
            <person name="Gouzy J."/>
            <person name="Grassa C.J."/>
            <person name="Murat F."/>
            <person name="Staton S.E."/>
            <person name="Cottret L."/>
            <person name="Lelandais-Briere C."/>
            <person name="Owens G.L."/>
            <person name="Carrere S."/>
            <person name="Mayjonade B."/>
            <person name="Legrand L."/>
            <person name="Gill N."/>
            <person name="Kane N.C."/>
            <person name="Bowers J.E."/>
            <person name="Hubner S."/>
            <person name="Bellec A."/>
            <person name="Berard A."/>
            <person name="Berges H."/>
            <person name="Blanchet N."/>
            <person name="Boniface M.C."/>
            <person name="Brunel D."/>
            <person name="Catrice O."/>
            <person name="Chaidir N."/>
            <person name="Claudel C."/>
            <person name="Donnadieu C."/>
            <person name="Faraut T."/>
            <person name="Fievet G."/>
            <person name="Helmstetter N."/>
            <person name="King M."/>
            <person name="Knapp S.J."/>
            <person name="Lai Z."/>
            <person name="Le Paslier M.C."/>
            <person name="Lippi Y."/>
            <person name="Lorenzon L."/>
            <person name="Mandel J.R."/>
            <person name="Marage G."/>
            <person name="Marchand G."/>
            <person name="Marquand E."/>
            <person name="Bret-Mestries E."/>
            <person name="Morien E."/>
            <person name="Nambeesan S."/>
            <person name="Nguyen T."/>
            <person name="Pegot-Espagnet P."/>
            <person name="Pouilly N."/>
            <person name="Raftis F."/>
            <person name="Sallet E."/>
            <person name="Schiex T."/>
            <person name="Thomas J."/>
            <person name="Vandecasteele C."/>
            <person name="Vares D."/>
            <person name="Vear F."/>
            <person name="Vautrin S."/>
            <person name="Crespi M."/>
            <person name="Mangin B."/>
            <person name="Burke J.M."/>
            <person name="Salse J."/>
            <person name="Munos S."/>
            <person name="Vincourt P."/>
            <person name="Rieseberg L.H."/>
            <person name="Langlade N.B."/>
        </authorList>
    </citation>
    <scope>NUCLEOTIDE SEQUENCE</scope>
    <source>
        <tissue evidence="1">Leaves</tissue>
    </source>
</reference>
<organism evidence="1 2">
    <name type="scientific">Helianthus annuus</name>
    <name type="common">Common sunflower</name>
    <dbReference type="NCBI Taxonomy" id="4232"/>
    <lineage>
        <taxon>Eukaryota</taxon>
        <taxon>Viridiplantae</taxon>
        <taxon>Streptophyta</taxon>
        <taxon>Embryophyta</taxon>
        <taxon>Tracheophyta</taxon>
        <taxon>Spermatophyta</taxon>
        <taxon>Magnoliopsida</taxon>
        <taxon>eudicotyledons</taxon>
        <taxon>Gunneridae</taxon>
        <taxon>Pentapetalae</taxon>
        <taxon>asterids</taxon>
        <taxon>campanulids</taxon>
        <taxon>Asterales</taxon>
        <taxon>Asteraceae</taxon>
        <taxon>Asteroideae</taxon>
        <taxon>Heliantheae alliance</taxon>
        <taxon>Heliantheae</taxon>
        <taxon>Helianthus</taxon>
    </lineage>
</organism>
<reference evidence="1" key="2">
    <citation type="submission" date="2020-06" db="EMBL/GenBank/DDBJ databases">
        <title>Helianthus annuus Genome sequencing and assembly Release 2.</title>
        <authorList>
            <person name="Gouzy J."/>
            <person name="Langlade N."/>
            <person name="Munos S."/>
        </authorList>
    </citation>
    <scope>NUCLEOTIDE SEQUENCE</scope>
    <source>
        <tissue evidence="1">Leaves</tissue>
    </source>
</reference>
<name>A0A9K3JI73_HELAN</name>
<protein>
    <submittedName>
        <fullName evidence="1">Phosphoserine phosphatase</fullName>
        <ecNumber evidence="1">3.1.3.3</ecNumber>
    </submittedName>
</protein>
<comment type="caution">
    <text evidence="1">The sequence shown here is derived from an EMBL/GenBank/DDBJ whole genome shotgun (WGS) entry which is preliminary data.</text>
</comment>
<keyword evidence="2" id="KW-1185">Reference proteome</keyword>
<dbReference type="EMBL" id="MNCJ02000318">
    <property type="protein sequence ID" value="KAF5814990.1"/>
    <property type="molecule type" value="Genomic_DNA"/>
</dbReference>
<dbReference type="Gramene" id="mRNA:HanXRQr2_Chr03g0117411">
    <property type="protein sequence ID" value="mRNA:HanXRQr2_Chr03g0117411"/>
    <property type="gene ID" value="HanXRQr2_Chr03g0117411"/>
</dbReference>
<sequence length="60" mass="6621">MDLDLHVVPNLTFRSCLVAATDVVCFDVDNIVCMDEDIAGKAVVEWTARLPFGIKELVVI</sequence>
<dbReference type="GO" id="GO:0016787">
    <property type="term" value="F:hydrolase activity"/>
    <property type="evidence" value="ECO:0007669"/>
    <property type="project" value="UniProtKB-KW"/>
</dbReference>
<dbReference type="EC" id="3.1.3.3" evidence="1"/>
<evidence type="ECO:0000313" key="1">
    <source>
        <dbReference type="EMBL" id="KAF5814990.1"/>
    </source>
</evidence>
<keyword evidence="1" id="KW-0378">Hydrolase</keyword>